<gene>
    <name evidence="3" type="ORF">NITHO_4440007</name>
</gene>
<protein>
    <recommendedName>
        <fullName evidence="2">SPW repeat-containing integral membrane domain-containing protein</fullName>
    </recommendedName>
</protein>
<dbReference type="AlphaFoldDB" id="I4EK74"/>
<feature type="transmembrane region" description="Helical" evidence="1">
    <location>
        <begin position="12"/>
        <end position="29"/>
    </location>
</feature>
<keyword evidence="1" id="KW-0812">Transmembrane</keyword>
<feature type="transmembrane region" description="Helical" evidence="1">
    <location>
        <begin position="41"/>
        <end position="57"/>
    </location>
</feature>
<proteinExistence type="predicted"/>
<sequence length="125" mass="13576">MARAQQHKLTGILMIIGGLWLIASPYVLGYSSDMRATATDVALGILIALLYAYRTFSKNERAWLNGTDAGWWIFILALLVIGAPFGLGHATNARFWNDLIVGVVLAILAGWNAETSPEVEVRASS</sequence>
<organism evidence="3 4">
    <name type="scientific">Nitrolancea hollandica Lb</name>
    <dbReference type="NCBI Taxonomy" id="1129897"/>
    <lineage>
        <taxon>Bacteria</taxon>
        <taxon>Pseudomonadati</taxon>
        <taxon>Thermomicrobiota</taxon>
        <taxon>Thermomicrobia</taxon>
        <taxon>Sphaerobacterales</taxon>
        <taxon>Sphaerobacterineae</taxon>
        <taxon>Sphaerobacteraceae</taxon>
        <taxon>Nitrolancea</taxon>
    </lineage>
</organism>
<evidence type="ECO:0000259" key="2">
    <source>
        <dbReference type="Pfam" id="PF03779"/>
    </source>
</evidence>
<feature type="domain" description="SPW repeat-containing integral membrane" evidence="2">
    <location>
        <begin position="11"/>
        <end position="109"/>
    </location>
</feature>
<dbReference type="RefSeq" id="WP_008479739.1">
    <property type="nucleotide sequence ID" value="NZ_CAGS01000384.1"/>
</dbReference>
<dbReference type="InterPro" id="IPR005530">
    <property type="entry name" value="SPW"/>
</dbReference>
<feature type="transmembrane region" description="Helical" evidence="1">
    <location>
        <begin position="69"/>
        <end position="88"/>
    </location>
</feature>
<evidence type="ECO:0000256" key="1">
    <source>
        <dbReference type="SAM" id="Phobius"/>
    </source>
</evidence>
<evidence type="ECO:0000313" key="4">
    <source>
        <dbReference type="Proteomes" id="UP000004221"/>
    </source>
</evidence>
<accession>I4EK74</accession>
<dbReference type="Pfam" id="PF03779">
    <property type="entry name" value="SPW"/>
    <property type="match status" value="1"/>
</dbReference>
<keyword evidence="4" id="KW-1185">Reference proteome</keyword>
<evidence type="ECO:0000313" key="3">
    <source>
        <dbReference type="EMBL" id="CCF85086.1"/>
    </source>
</evidence>
<keyword evidence="1" id="KW-0472">Membrane</keyword>
<name>I4EK74_9BACT</name>
<comment type="caution">
    <text evidence="3">The sequence shown here is derived from an EMBL/GenBank/DDBJ whole genome shotgun (WGS) entry which is preliminary data.</text>
</comment>
<dbReference type="Proteomes" id="UP000004221">
    <property type="component" value="Unassembled WGS sequence"/>
</dbReference>
<reference evidence="3 4" key="1">
    <citation type="journal article" date="2012" name="ISME J.">
        <title>Nitrification expanded: discovery, physiology and genomics of a nitrite-oxidizing bacterium from the phylum Chloroflexi.</title>
        <authorList>
            <person name="Sorokin D.Y."/>
            <person name="Lucker S."/>
            <person name="Vejmelkova D."/>
            <person name="Kostrikina N.A."/>
            <person name="Kleerebezem R."/>
            <person name="Rijpstra W.I."/>
            <person name="Damste J.S."/>
            <person name="Le Paslier D."/>
            <person name="Muyzer G."/>
            <person name="Wagner M."/>
            <person name="van Loosdrecht M.C."/>
            <person name="Daims H."/>
        </authorList>
    </citation>
    <scope>NUCLEOTIDE SEQUENCE [LARGE SCALE GENOMIC DNA]</scope>
    <source>
        <strain evidence="4">none</strain>
    </source>
</reference>
<keyword evidence="1" id="KW-1133">Transmembrane helix</keyword>
<dbReference type="EMBL" id="CAGS01000384">
    <property type="protein sequence ID" value="CCF85086.1"/>
    <property type="molecule type" value="Genomic_DNA"/>
</dbReference>